<protein>
    <submittedName>
        <fullName evidence="1">Uncharacterized protein</fullName>
    </submittedName>
</protein>
<evidence type="ECO:0000313" key="1">
    <source>
        <dbReference type="EMBL" id="ACE07200.1"/>
    </source>
</evidence>
<accession>B3GN73</accession>
<reference evidence="1" key="1">
    <citation type="submission" date="2008-05" db="EMBL/GenBank/DDBJ databases">
        <title>Zymomonas mobilis strain CP4 harbors five plasmids of similar size: analysis of a 32.6 kb representative.</title>
        <authorList>
            <person name="Pappas K.M."/>
            <person name="Villias G."/>
            <person name="Krimitzas A."/>
            <person name="Beletsiotis E."/>
            <person name="Typas M.A."/>
        </authorList>
    </citation>
    <scope>NUCLEOTIDE SEQUENCE</scope>
    <source>
        <strain evidence="1">CP4</strain>
        <plasmid evidence="1">pCP4.2</plasmid>
    </source>
</reference>
<dbReference type="AlphaFoldDB" id="B3GN73"/>
<dbReference type="EMBL" id="EU709732">
    <property type="protein sequence ID" value="ACE07200.1"/>
    <property type="molecule type" value="Genomic_DNA"/>
</dbReference>
<keyword evidence="1" id="KW-0614">Plasmid</keyword>
<name>B3GN73_ZYMMB</name>
<proteinExistence type="predicted"/>
<organism evidence="1">
    <name type="scientific">Zymomonas mobilis subsp. mobilis str. CP4 = NRRL B-14023</name>
    <dbReference type="NCBI Taxonomy" id="627343"/>
    <lineage>
        <taxon>Bacteria</taxon>
        <taxon>Pseudomonadati</taxon>
        <taxon>Pseudomonadota</taxon>
        <taxon>Alphaproteobacteria</taxon>
        <taxon>Sphingomonadales</taxon>
        <taxon>Zymomonadaceae</taxon>
        <taxon>Zymomonas</taxon>
    </lineage>
</organism>
<sequence>MSAVFGKPYQAIWEDSLRKPVQQIVAKMGRFSRVPVPNRKSTVVLSQSEHCSLWQPK</sequence>
<geneLocation type="plasmid" evidence="1">
    <name>pCP4.2</name>
</geneLocation>